<dbReference type="EMBL" id="FOMT01000001">
    <property type="protein sequence ID" value="SFD83728.1"/>
    <property type="molecule type" value="Genomic_DNA"/>
</dbReference>
<feature type="chain" id="PRO_5011492557" evidence="1">
    <location>
        <begin position="27"/>
        <end position="416"/>
    </location>
</feature>
<keyword evidence="1" id="KW-0732">Signal</keyword>
<name>A0A1I1VNT8_9BACL</name>
<dbReference type="InterPro" id="IPR011042">
    <property type="entry name" value="6-blade_b-propeller_TolB-like"/>
</dbReference>
<protein>
    <submittedName>
        <fullName evidence="2">WD40-like Beta Propeller Repeat</fullName>
    </submittedName>
</protein>
<sequence>MKIKLTGIIVAAAVSVQMIMATGAGAATEGEGEALRAAFVRNNDLWLAADEVQKPLTKEEYIRYPQWSDDGKWMTFLRDENRPEVWTYEAATGGMRKLGEGSNVKWAPNSNRLAILSGRTLSVVSADRPSDHSQDRLMDNVGEFSWLPDGSGLLVSTAPELQPEGGWAPIELYVLKPDSAGAWTKQLFYRLPGQSDDFFAIQTSPFKWSPDGRWIAFIAKPTASLSSDANTLILLSSDGQSFVKAGQMLGYTDWFQWSPTSGKLAFVEGIGREASSNKKLTILEDIAALKKHVLTPAGYADNDFTWDRDEAIIVSRRKEAAWSSDEEDRTLPLLTRVNVRTGQHKNLTRGMDGYGDYAPTIMNNGMLAFVQSGQGSAEVKLLKEGARRSLSWIPKLTVAQDYYGRANWSEVIDYVQ</sequence>
<keyword evidence="3" id="KW-1185">Reference proteome</keyword>
<reference evidence="3" key="1">
    <citation type="submission" date="2016-10" db="EMBL/GenBank/DDBJ databases">
        <authorList>
            <person name="Varghese N."/>
            <person name="Submissions S."/>
        </authorList>
    </citation>
    <scope>NUCLEOTIDE SEQUENCE [LARGE SCALE GENOMIC DNA]</scope>
    <source>
        <strain evidence="3">CGMCC 1.10784</strain>
    </source>
</reference>
<proteinExistence type="predicted"/>
<dbReference type="Gene3D" id="2.120.10.30">
    <property type="entry name" value="TolB, C-terminal domain"/>
    <property type="match status" value="2"/>
</dbReference>
<evidence type="ECO:0000313" key="3">
    <source>
        <dbReference type="Proteomes" id="UP000198855"/>
    </source>
</evidence>
<gene>
    <name evidence="2" type="ORF">SAMN05216378_1662</name>
</gene>
<dbReference type="Proteomes" id="UP000198855">
    <property type="component" value="Unassembled WGS sequence"/>
</dbReference>
<dbReference type="OrthoDB" id="9774911at2"/>
<organism evidence="2 3">
    <name type="scientific">Paenibacillus catalpae</name>
    <dbReference type="NCBI Taxonomy" id="1045775"/>
    <lineage>
        <taxon>Bacteria</taxon>
        <taxon>Bacillati</taxon>
        <taxon>Bacillota</taxon>
        <taxon>Bacilli</taxon>
        <taxon>Bacillales</taxon>
        <taxon>Paenibacillaceae</taxon>
        <taxon>Paenibacillus</taxon>
    </lineage>
</organism>
<dbReference type="STRING" id="1045775.SAMN05216378_1662"/>
<accession>A0A1I1VNT8</accession>
<dbReference type="InterPro" id="IPR011659">
    <property type="entry name" value="WD40"/>
</dbReference>
<feature type="signal peptide" evidence="1">
    <location>
        <begin position="1"/>
        <end position="26"/>
    </location>
</feature>
<dbReference type="SUPFAM" id="SSF82171">
    <property type="entry name" value="DPP6 N-terminal domain-like"/>
    <property type="match status" value="1"/>
</dbReference>
<dbReference type="RefSeq" id="WP_091183200.1">
    <property type="nucleotide sequence ID" value="NZ_FOMT01000001.1"/>
</dbReference>
<dbReference type="AlphaFoldDB" id="A0A1I1VNT8"/>
<evidence type="ECO:0000256" key="1">
    <source>
        <dbReference type="SAM" id="SignalP"/>
    </source>
</evidence>
<evidence type="ECO:0000313" key="2">
    <source>
        <dbReference type="EMBL" id="SFD83728.1"/>
    </source>
</evidence>
<dbReference type="Pfam" id="PF07676">
    <property type="entry name" value="PD40"/>
    <property type="match status" value="2"/>
</dbReference>